<dbReference type="EMBL" id="CP036422">
    <property type="protein sequence ID" value="QFU77389.1"/>
    <property type="molecule type" value="Genomic_DNA"/>
</dbReference>
<dbReference type="PROSITE" id="PS51257">
    <property type="entry name" value="PROKAR_LIPOPROTEIN"/>
    <property type="match status" value="1"/>
</dbReference>
<organism evidence="7 8">
    <name type="scientific">Halioglobus maricola</name>
    <dbReference type="NCBI Taxonomy" id="2601894"/>
    <lineage>
        <taxon>Bacteria</taxon>
        <taxon>Pseudomonadati</taxon>
        <taxon>Pseudomonadota</taxon>
        <taxon>Gammaproteobacteria</taxon>
        <taxon>Cellvibrionales</taxon>
        <taxon>Halieaceae</taxon>
        <taxon>Halioglobus</taxon>
    </lineage>
</organism>
<dbReference type="InterPro" id="IPR030678">
    <property type="entry name" value="Peptide/Ni-bd"/>
</dbReference>
<dbReference type="Gene3D" id="3.40.190.10">
    <property type="entry name" value="Periplasmic binding protein-like II"/>
    <property type="match status" value="1"/>
</dbReference>
<dbReference type="PIRSF" id="PIRSF002741">
    <property type="entry name" value="MppA"/>
    <property type="match status" value="1"/>
</dbReference>
<dbReference type="Pfam" id="PF00496">
    <property type="entry name" value="SBP_bac_5"/>
    <property type="match status" value="1"/>
</dbReference>
<gene>
    <name evidence="7" type="ORF">EY643_17910</name>
</gene>
<dbReference type="GO" id="GO:0015833">
    <property type="term" value="P:peptide transport"/>
    <property type="evidence" value="ECO:0007669"/>
    <property type="project" value="TreeGrafter"/>
</dbReference>
<protein>
    <submittedName>
        <fullName evidence="7">Peptide ABC transporter substrate-binding protein</fullName>
    </submittedName>
</protein>
<dbReference type="CDD" id="cd08504">
    <property type="entry name" value="PBP2_OppA"/>
    <property type="match status" value="1"/>
</dbReference>
<dbReference type="GO" id="GO:0030288">
    <property type="term" value="C:outer membrane-bounded periplasmic space"/>
    <property type="evidence" value="ECO:0007669"/>
    <property type="project" value="UniProtKB-ARBA"/>
</dbReference>
<evidence type="ECO:0000313" key="7">
    <source>
        <dbReference type="EMBL" id="QFU77389.1"/>
    </source>
</evidence>
<comment type="subcellular location">
    <subcellularLocation>
        <location evidence="1">Cell envelope</location>
    </subcellularLocation>
</comment>
<dbReference type="Proteomes" id="UP000326287">
    <property type="component" value="Chromosome"/>
</dbReference>
<dbReference type="OrthoDB" id="9801912at2"/>
<dbReference type="GO" id="GO:0043190">
    <property type="term" value="C:ATP-binding cassette (ABC) transporter complex"/>
    <property type="evidence" value="ECO:0007669"/>
    <property type="project" value="InterPro"/>
</dbReference>
<sequence length="552" mass="61656">MRTGYSRFKNISARLTASWLALALLPALSVLTACGTSESNVIQGNRDKILHLGNRAEPQSIDPHSVASVYDHQIAWALFEGLITLNPYTLQHEPGVAERWEFSEGDKVITFHLNPNARWSNGDPVTAHDFDWSFRRALNPKIASPMVESLYYIAGAEDYFNGVDTDSLGVTAIDPQTLQITLKNPTPYFLDILATMAVAYPVHRPTVEANGGADVRFSGWTRAETFVGNGPYRLSEWKLQQHLAVVKNEAYWGADKLGLEGLIYYPTTNESTEEKMFRTGQLHYTASVPYNKLPSYRAAEDARLRSHPLAGTGFLAINTHRPPLDQLAVRRALSLAVDRDSLAENVLTGTVRANARFVPWTLPGFENQVSTAADIEGARALLAEAGYPNGEGWPGLELSFPHSGSSRKSAVALQQMWKDALNIEVTLSSMEWQVYLSNYYESDYQLAAMGWVNSYMDAADSLRQFVTGDPNNTTHFSNARYDDIMQRLAPQAADRDERLLLMREAEELMLAHLPAIPMYTQASQHLVHPSVRGLPPNPLRYYNFRYVALTNE</sequence>
<comment type="similarity">
    <text evidence="2">Belongs to the bacterial solute-binding protein 5 family.</text>
</comment>
<dbReference type="SUPFAM" id="SSF53850">
    <property type="entry name" value="Periplasmic binding protein-like II"/>
    <property type="match status" value="1"/>
</dbReference>
<evidence type="ECO:0000256" key="3">
    <source>
        <dbReference type="ARBA" id="ARBA00022448"/>
    </source>
</evidence>
<dbReference type="PANTHER" id="PTHR30290:SF10">
    <property type="entry name" value="PERIPLASMIC OLIGOPEPTIDE-BINDING PROTEIN-RELATED"/>
    <property type="match status" value="1"/>
</dbReference>
<keyword evidence="3" id="KW-0813">Transport</keyword>
<accession>A0A5P9NNZ3</accession>
<reference evidence="7 8" key="1">
    <citation type="submission" date="2019-02" db="EMBL/GenBank/DDBJ databases">
        <authorList>
            <person name="Li S.-H."/>
        </authorList>
    </citation>
    <scope>NUCLEOTIDE SEQUENCE [LARGE SCALE GENOMIC DNA]</scope>
    <source>
        <strain evidence="7 8">IMCC14385</strain>
    </source>
</reference>
<proteinExistence type="inferred from homology"/>
<evidence type="ECO:0000259" key="6">
    <source>
        <dbReference type="Pfam" id="PF00496"/>
    </source>
</evidence>
<dbReference type="Gene3D" id="3.90.76.10">
    <property type="entry name" value="Dipeptide-binding Protein, Domain 1"/>
    <property type="match status" value="1"/>
</dbReference>
<feature type="domain" description="Solute-binding protein family 5" evidence="6">
    <location>
        <begin position="93"/>
        <end position="471"/>
    </location>
</feature>
<dbReference type="FunFam" id="3.90.76.10:FF:000001">
    <property type="entry name" value="Oligopeptide ABC transporter substrate-binding protein"/>
    <property type="match status" value="1"/>
</dbReference>
<keyword evidence="8" id="KW-1185">Reference proteome</keyword>
<feature type="signal peptide" evidence="5">
    <location>
        <begin position="1"/>
        <end position="32"/>
    </location>
</feature>
<dbReference type="InterPro" id="IPR000914">
    <property type="entry name" value="SBP_5_dom"/>
</dbReference>
<dbReference type="InterPro" id="IPR039424">
    <property type="entry name" value="SBP_5"/>
</dbReference>
<name>A0A5P9NNZ3_9GAMM</name>
<feature type="chain" id="PRO_5024936340" evidence="5">
    <location>
        <begin position="33"/>
        <end position="552"/>
    </location>
</feature>
<dbReference type="PANTHER" id="PTHR30290">
    <property type="entry name" value="PERIPLASMIC BINDING COMPONENT OF ABC TRANSPORTER"/>
    <property type="match status" value="1"/>
</dbReference>
<dbReference type="GO" id="GO:1904680">
    <property type="term" value="F:peptide transmembrane transporter activity"/>
    <property type="evidence" value="ECO:0007669"/>
    <property type="project" value="TreeGrafter"/>
</dbReference>
<dbReference type="Gene3D" id="3.10.105.10">
    <property type="entry name" value="Dipeptide-binding Protein, Domain 3"/>
    <property type="match status" value="1"/>
</dbReference>
<dbReference type="RefSeq" id="WP_153240535.1">
    <property type="nucleotide sequence ID" value="NZ_CP036422.1"/>
</dbReference>
<evidence type="ECO:0000256" key="4">
    <source>
        <dbReference type="ARBA" id="ARBA00022729"/>
    </source>
</evidence>
<keyword evidence="4 5" id="KW-0732">Signal</keyword>
<evidence type="ECO:0000256" key="1">
    <source>
        <dbReference type="ARBA" id="ARBA00004196"/>
    </source>
</evidence>
<evidence type="ECO:0000313" key="8">
    <source>
        <dbReference type="Proteomes" id="UP000326287"/>
    </source>
</evidence>
<dbReference type="AlphaFoldDB" id="A0A5P9NNZ3"/>
<dbReference type="KEGG" id="halc:EY643_17910"/>
<evidence type="ECO:0000256" key="2">
    <source>
        <dbReference type="ARBA" id="ARBA00005695"/>
    </source>
</evidence>
<evidence type="ECO:0000256" key="5">
    <source>
        <dbReference type="SAM" id="SignalP"/>
    </source>
</evidence>